<dbReference type="InterPro" id="IPR013083">
    <property type="entry name" value="Znf_RING/FYVE/PHD"/>
</dbReference>
<name>A0AAU9IIE5_9CILI</name>
<proteinExistence type="predicted"/>
<dbReference type="Gene3D" id="1.20.5.190">
    <property type="match status" value="1"/>
</dbReference>
<keyword evidence="3" id="KW-0862">Zinc</keyword>
<reference evidence="6" key="1">
    <citation type="submission" date="2021-09" db="EMBL/GenBank/DDBJ databases">
        <authorList>
            <consortium name="AG Swart"/>
            <person name="Singh M."/>
            <person name="Singh A."/>
            <person name="Seah K."/>
            <person name="Emmerich C."/>
        </authorList>
    </citation>
    <scope>NUCLEOTIDE SEQUENCE</scope>
    <source>
        <strain evidence="6">ATCC30299</strain>
    </source>
</reference>
<dbReference type="PROSITE" id="PS50089">
    <property type="entry name" value="ZF_RING_2"/>
    <property type="match status" value="2"/>
</dbReference>
<dbReference type="Pfam" id="PF17123">
    <property type="entry name" value="zf-RING_11"/>
    <property type="match status" value="1"/>
</dbReference>
<evidence type="ECO:0000313" key="6">
    <source>
        <dbReference type="EMBL" id="CAG9311559.1"/>
    </source>
</evidence>
<comment type="caution">
    <text evidence="6">The sequence shown here is derived from an EMBL/GenBank/DDBJ whole genome shotgun (WGS) entry which is preliminary data.</text>
</comment>
<dbReference type="InterPro" id="IPR001841">
    <property type="entry name" value="Znf_RING"/>
</dbReference>
<keyword evidence="1" id="KW-0479">Metal-binding</keyword>
<dbReference type="PANTHER" id="PTHR14991:SF0">
    <property type="entry name" value="RING FINGER PROTEIN 32"/>
    <property type="match status" value="1"/>
</dbReference>
<feature type="domain" description="RING-type" evidence="5">
    <location>
        <begin position="299"/>
        <end position="344"/>
    </location>
</feature>
<dbReference type="Pfam" id="PF00612">
    <property type="entry name" value="IQ"/>
    <property type="match status" value="1"/>
</dbReference>
<dbReference type="InterPro" id="IPR000048">
    <property type="entry name" value="IQ_motif_EF-hand-BS"/>
</dbReference>
<evidence type="ECO:0000256" key="1">
    <source>
        <dbReference type="ARBA" id="ARBA00022723"/>
    </source>
</evidence>
<dbReference type="SUPFAM" id="SSF57850">
    <property type="entry name" value="RING/U-box"/>
    <property type="match status" value="2"/>
</dbReference>
<organism evidence="6 7">
    <name type="scientific">Blepharisma stoltei</name>
    <dbReference type="NCBI Taxonomy" id="1481888"/>
    <lineage>
        <taxon>Eukaryota</taxon>
        <taxon>Sar</taxon>
        <taxon>Alveolata</taxon>
        <taxon>Ciliophora</taxon>
        <taxon>Postciliodesmatophora</taxon>
        <taxon>Heterotrichea</taxon>
        <taxon>Heterotrichida</taxon>
        <taxon>Blepharismidae</taxon>
        <taxon>Blepharisma</taxon>
    </lineage>
</organism>
<accession>A0AAU9IIE5</accession>
<dbReference type="InterPro" id="IPR042862">
    <property type="entry name" value="RNF32"/>
</dbReference>
<evidence type="ECO:0000256" key="3">
    <source>
        <dbReference type="ARBA" id="ARBA00022833"/>
    </source>
</evidence>
<keyword evidence="7" id="KW-1185">Reference proteome</keyword>
<evidence type="ECO:0000256" key="4">
    <source>
        <dbReference type="PROSITE-ProRule" id="PRU00175"/>
    </source>
</evidence>
<evidence type="ECO:0000259" key="5">
    <source>
        <dbReference type="PROSITE" id="PS50089"/>
    </source>
</evidence>
<dbReference type="Proteomes" id="UP001162131">
    <property type="component" value="Unassembled WGS sequence"/>
</dbReference>
<keyword evidence="2 4" id="KW-0863">Zinc-finger</keyword>
<dbReference type="Gene3D" id="3.30.40.10">
    <property type="entry name" value="Zinc/RING finger domain, C3HC4 (zinc finger)"/>
    <property type="match status" value="2"/>
</dbReference>
<feature type="domain" description="RING-type" evidence="5">
    <location>
        <begin position="122"/>
        <end position="164"/>
    </location>
</feature>
<dbReference type="AlphaFoldDB" id="A0AAU9IIE5"/>
<sequence length="353" mass="41713">MRPSKYKEPSSSAINAAALQDHLLRSLGFNNVELQPSTVKPKSNPLASFGRKIVNDRKNHLKSKPHDSDIEEIRQRAQNFQNKLTLAQRLGLIEKPAAPLNEDQWLRVEQKAQSRGEHKGCCPICQEVFGRASSVILSCTHVFHKQCLQSFEKYAKIKVCPICRRNSYEKKNYHKTEEFYREQCAIKIQAYYRGYRARKAYMEHLRLNPPQHPLVRRKYFGQQLHGLTDKLTEDMDRRERSIEFLFRQLDEQQEASRQVFQAFQRQQARTGSQAQQNRENSEEWEHIKHQALIRNDKECAICLQSFHDRREKCVLSCSHVFHSKCIEGFEYFDIHKEHHCPVCRQQYSRTTFH</sequence>
<evidence type="ECO:0000256" key="2">
    <source>
        <dbReference type="ARBA" id="ARBA00022771"/>
    </source>
</evidence>
<dbReference type="PROSITE" id="PS50096">
    <property type="entry name" value="IQ"/>
    <property type="match status" value="1"/>
</dbReference>
<dbReference type="PANTHER" id="PTHR14991">
    <property type="entry name" value="RING FINGER PROTEIN 32"/>
    <property type="match status" value="1"/>
</dbReference>
<dbReference type="InterPro" id="IPR027370">
    <property type="entry name" value="Znf-RING_euk"/>
</dbReference>
<dbReference type="SMART" id="SM00015">
    <property type="entry name" value="IQ"/>
    <property type="match status" value="1"/>
</dbReference>
<dbReference type="CDD" id="cd23767">
    <property type="entry name" value="IQCD"/>
    <property type="match status" value="1"/>
</dbReference>
<dbReference type="Pfam" id="PF13445">
    <property type="entry name" value="zf-RING_UBOX"/>
    <property type="match status" value="1"/>
</dbReference>
<dbReference type="SMART" id="SM00184">
    <property type="entry name" value="RING"/>
    <property type="match status" value="2"/>
</dbReference>
<dbReference type="EMBL" id="CAJZBQ010000004">
    <property type="protein sequence ID" value="CAG9311559.1"/>
    <property type="molecule type" value="Genomic_DNA"/>
</dbReference>
<evidence type="ECO:0000313" key="7">
    <source>
        <dbReference type="Proteomes" id="UP001162131"/>
    </source>
</evidence>
<dbReference type="GO" id="GO:0008270">
    <property type="term" value="F:zinc ion binding"/>
    <property type="evidence" value="ECO:0007669"/>
    <property type="project" value="UniProtKB-KW"/>
</dbReference>
<protein>
    <recommendedName>
        <fullName evidence="5">RING-type domain-containing protein</fullName>
    </recommendedName>
</protein>
<gene>
    <name evidence="6" type="ORF">BSTOLATCC_MIC3847</name>
</gene>